<gene>
    <name evidence="7" type="ORF">J122_3419</name>
</gene>
<comment type="similarity">
    <text evidence="4">Belongs to the cytochrome b5 family.</text>
</comment>
<dbReference type="InterPro" id="IPR001199">
    <property type="entry name" value="Cyt_B5-like_heme/steroid-bd"/>
</dbReference>
<dbReference type="Proteomes" id="UP000070282">
    <property type="component" value="Unassembled WGS sequence"/>
</dbReference>
<evidence type="ECO:0000313" key="8">
    <source>
        <dbReference type="Proteomes" id="UP000070282"/>
    </source>
</evidence>
<evidence type="ECO:0000313" key="7">
    <source>
        <dbReference type="EMBL" id="KXO07331.1"/>
    </source>
</evidence>
<reference evidence="8" key="1">
    <citation type="submission" date="2015-12" db="EMBL/GenBank/DDBJ databases">
        <authorList>
            <person name="Lima A."/>
            <person name="Farahani Zayas N."/>
            <person name="Castro Da Silva M.A."/>
            <person name="Cabral A."/>
            <person name="Pessatti M.L."/>
        </authorList>
    </citation>
    <scope>NUCLEOTIDE SEQUENCE [LARGE SCALE GENOMIC DNA]</scope>
    <source>
        <strain evidence="8">LAMA 842</strain>
    </source>
</reference>
<dbReference type="AlphaFoldDB" id="A0A137S4H9"/>
<evidence type="ECO:0000256" key="2">
    <source>
        <dbReference type="ARBA" id="ARBA00022723"/>
    </source>
</evidence>
<dbReference type="InterPro" id="IPR036400">
    <property type="entry name" value="Cyt_B5-like_heme/steroid_sf"/>
</dbReference>
<dbReference type="PROSITE" id="PS50255">
    <property type="entry name" value="CYTOCHROME_B5_2"/>
    <property type="match status" value="1"/>
</dbReference>
<accession>A0A137S4H9</accession>
<dbReference type="SMART" id="SM01117">
    <property type="entry name" value="Cyt-b5"/>
    <property type="match status" value="1"/>
</dbReference>
<evidence type="ECO:0000256" key="1">
    <source>
        <dbReference type="ARBA" id="ARBA00022617"/>
    </source>
</evidence>
<dbReference type="PATRIC" id="fig|1306954.6.peg.1988"/>
<dbReference type="InterPro" id="IPR050668">
    <property type="entry name" value="Cytochrome_b5"/>
</dbReference>
<evidence type="ECO:0000256" key="4">
    <source>
        <dbReference type="ARBA" id="ARBA00038168"/>
    </source>
</evidence>
<dbReference type="RefSeq" id="WP_058092659.1">
    <property type="nucleotide sequence ID" value="NZ_LOCO01000024.1"/>
</dbReference>
<name>A0A137S4H9_9GAMM</name>
<dbReference type="SUPFAM" id="SSF55856">
    <property type="entry name" value="Cytochrome b5-like heme/steroid binding domain"/>
    <property type="match status" value="1"/>
</dbReference>
<evidence type="ECO:0000259" key="6">
    <source>
        <dbReference type="PROSITE" id="PS50255"/>
    </source>
</evidence>
<dbReference type="GO" id="GO:0016020">
    <property type="term" value="C:membrane"/>
    <property type="evidence" value="ECO:0007669"/>
    <property type="project" value="TreeGrafter"/>
</dbReference>
<comment type="caution">
    <text evidence="7">The sequence shown here is derived from an EMBL/GenBank/DDBJ whole genome shotgun (WGS) entry which is preliminary data.</text>
</comment>
<keyword evidence="5" id="KW-0812">Transmembrane</keyword>
<dbReference type="GO" id="GO:0020037">
    <property type="term" value="F:heme binding"/>
    <property type="evidence" value="ECO:0007669"/>
    <property type="project" value="TreeGrafter"/>
</dbReference>
<organism evidence="7 8">
    <name type="scientific">Marinobacter excellens LAMA 842</name>
    <dbReference type="NCBI Taxonomy" id="1306954"/>
    <lineage>
        <taxon>Bacteria</taxon>
        <taxon>Pseudomonadati</taxon>
        <taxon>Pseudomonadota</taxon>
        <taxon>Gammaproteobacteria</taxon>
        <taxon>Pseudomonadales</taxon>
        <taxon>Marinobacteraceae</taxon>
        <taxon>Marinobacter</taxon>
    </lineage>
</organism>
<sequence>MTSNRIAYTGFVAFVSVVLTLVVVNLVQGNPEPTAGGTAENADGESVFRLDDVAEHNHAGSCWKVINGVVYDLTEYLPNHPTEEEVFTRWCGKEATSAWLDKGNGRPHSPRAAARLEDYRIGVLEGGAPAPAPVETADSATQPATGDDRLGRMLLGLAPGNYLDGTYRGNFIDRGLIQVSLQFRLEGGRIKGMSYRHLFYRDEDYLKMDSSAELYPVLRQYQQITERLEGEPMEAIFRLYEPENVVDDIDGYTGATLRGAKVISAFRDGLNRGVYSW</sequence>
<proteinExistence type="inferred from homology"/>
<dbReference type="GO" id="GO:0046872">
    <property type="term" value="F:metal ion binding"/>
    <property type="evidence" value="ECO:0007669"/>
    <property type="project" value="UniProtKB-KW"/>
</dbReference>
<dbReference type="Gene3D" id="3.10.120.10">
    <property type="entry name" value="Cytochrome b5-like heme/steroid binding domain"/>
    <property type="match status" value="1"/>
</dbReference>
<evidence type="ECO:0000256" key="5">
    <source>
        <dbReference type="SAM" id="Phobius"/>
    </source>
</evidence>
<dbReference type="PANTHER" id="PTHR19359:SF14">
    <property type="entry name" value="CYTOCHROME B5 A"/>
    <property type="match status" value="1"/>
</dbReference>
<keyword evidence="2" id="KW-0479">Metal-binding</keyword>
<evidence type="ECO:0000256" key="3">
    <source>
        <dbReference type="ARBA" id="ARBA00023004"/>
    </source>
</evidence>
<keyword evidence="1" id="KW-0349">Heme</keyword>
<keyword evidence="5" id="KW-1133">Transmembrane helix</keyword>
<dbReference type="EMBL" id="LOCO01000024">
    <property type="protein sequence ID" value="KXO07331.1"/>
    <property type="molecule type" value="Genomic_DNA"/>
</dbReference>
<keyword evidence="8" id="KW-1185">Reference proteome</keyword>
<feature type="transmembrane region" description="Helical" evidence="5">
    <location>
        <begin position="6"/>
        <end position="27"/>
    </location>
</feature>
<dbReference type="PANTHER" id="PTHR19359">
    <property type="entry name" value="CYTOCHROME B5"/>
    <property type="match status" value="1"/>
</dbReference>
<keyword evidence="3" id="KW-0408">Iron</keyword>
<feature type="domain" description="Cytochrome b5 heme-binding" evidence="6">
    <location>
        <begin position="45"/>
        <end position="125"/>
    </location>
</feature>
<dbReference type="Pfam" id="PF00173">
    <property type="entry name" value="Cyt-b5"/>
    <property type="match status" value="1"/>
</dbReference>
<keyword evidence="5" id="KW-0472">Membrane</keyword>
<protein>
    <recommendedName>
        <fullName evidence="6">Cytochrome b5 heme-binding domain-containing protein</fullName>
    </recommendedName>
</protein>